<comment type="subunit">
    <text evidence="7">Component of the RNA exosome complex.</text>
</comment>
<dbReference type="GO" id="GO:0003723">
    <property type="term" value="F:RNA binding"/>
    <property type="evidence" value="ECO:0007669"/>
    <property type="project" value="TreeGrafter"/>
</dbReference>
<dbReference type="SUPFAM" id="SSF53098">
    <property type="entry name" value="Ribonuclease H-like"/>
    <property type="match status" value="1"/>
</dbReference>
<dbReference type="GO" id="GO:0005730">
    <property type="term" value="C:nucleolus"/>
    <property type="evidence" value="ECO:0007669"/>
    <property type="project" value="UniProtKB-SubCell"/>
</dbReference>
<dbReference type="Pfam" id="PF00078">
    <property type="entry name" value="RVT_1"/>
    <property type="match status" value="1"/>
</dbReference>
<keyword evidence="5" id="KW-0271">Exosome</keyword>
<evidence type="ECO:0000256" key="3">
    <source>
        <dbReference type="ARBA" id="ARBA00006678"/>
    </source>
</evidence>
<dbReference type="Gene3D" id="3.30.420.10">
    <property type="entry name" value="Ribonuclease H-like superfamily/Ribonuclease H"/>
    <property type="match status" value="1"/>
</dbReference>
<evidence type="ECO:0000259" key="9">
    <source>
        <dbReference type="PROSITE" id="PS50879"/>
    </source>
</evidence>
<comment type="function">
    <text evidence="6">Non-catalytic component of the RNA exosome complex which has 3'-&gt;5' exoribonuclease activity and participates in a multitude of cellular RNA processing and degradation events.</text>
</comment>
<dbReference type="GO" id="GO:0000177">
    <property type="term" value="C:cytoplasmic exosome (RNase complex)"/>
    <property type="evidence" value="ECO:0007669"/>
    <property type="project" value="TreeGrafter"/>
</dbReference>
<dbReference type="SUPFAM" id="SSF54211">
    <property type="entry name" value="Ribosomal protein S5 domain 2-like"/>
    <property type="match status" value="1"/>
</dbReference>
<dbReference type="GO" id="GO:0071028">
    <property type="term" value="P:nuclear mRNA surveillance"/>
    <property type="evidence" value="ECO:0007669"/>
    <property type="project" value="TreeGrafter"/>
</dbReference>
<evidence type="ECO:0000313" key="11">
    <source>
        <dbReference type="Proteomes" id="UP000683360"/>
    </source>
</evidence>
<dbReference type="GO" id="GO:0000176">
    <property type="term" value="C:nuclear exosome (RNase complex)"/>
    <property type="evidence" value="ECO:0007669"/>
    <property type="project" value="TreeGrafter"/>
</dbReference>
<dbReference type="AlphaFoldDB" id="A0A8S3UXZ5"/>
<feature type="domain" description="RNase H type-1" evidence="9">
    <location>
        <begin position="362"/>
        <end position="503"/>
    </location>
</feature>
<dbReference type="FunFam" id="3.30.230.70:FF:000004">
    <property type="entry name" value="Exosome complex component Rrp41"/>
    <property type="match status" value="1"/>
</dbReference>
<dbReference type="InterPro" id="IPR015847">
    <property type="entry name" value="ExoRNase_PH_dom2"/>
</dbReference>
<dbReference type="Pfam" id="PF01138">
    <property type="entry name" value="RNase_PH"/>
    <property type="match status" value="1"/>
</dbReference>
<protein>
    <recommendedName>
        <fullName evidence="8">Putative exosome complex component RRP41</fullName>
    </recommendedName>
</protein>
<dbReference type="InterPro" id="IPR050080">
    <property type="entry name" value="RNase_PH"/>
</dbReference>
<dbReference type="InterPro" id="IPR036397">
    <property type="entry name" value="RNaseH_sf"/>
</dbReference>
<dbReference type="Pfam" id="PF03725">
    <property type="entry name" value="RNase_PH_C"/>
    <property type="match status" value="1"/>
</dbReference>
<comment type="similarity">
    <text evidence="3">Belongs to the RNase PH family.</text>
</comment>
<dbReference type="GO" id="GO:0016075">
    <property type="term" value="P:rRNA catabolic process"/>
    <property type="evidence" value="ECO:0007669"/>
    <property type="project" value="TreeGrafter"/>
</dbReference>
<keyword evidence="11" id="KW-1185">Reference proteome</keyword>
<comment type="caution">
    <text evidence="10">The sequence shown here is derived from an EMBL/GenBank/DDBJ whole genome shotgun (WGS) entry which is preliminary data.</text>
</comment>
<dbReference type="Proteomes" id="UP000683360">
    <property type="component" value="Unassembled WGS sequence"/>
</dbReference>
<dbReference type="SUPFAM" id="SSF55666">
    <property type="entry name" value="Ribonuclease PH domain 2-like"/>
    <property type="match status" value="1"/>
</dbReference>
<evidence type="ECO:0000256" key="4">
    <source>
        <dbReference type="ARBA" id="ARBA00022490"/>
    </source>
</evidence>
<evidence type="ECO:0000256" key="7">
    <source>
        <dbReference type="ARBA" id="ARBA00062379"/>
    </source>
</evidence>
<dbReference type="Pfam" id="PF00075">
    <property type="entry name" value="RNase_H"/>
    <property type="match status" value="1"/>
</dbReference>
<sequence>MERIITTRVECYVESENILDIEQEGFRHFRSTTNALLNLTQSILDGFNLDNFTLAVLIDFEKAYDSVWREGLLVKLHQYGIKGKIWKWIQAFLNERYSRCIVNKHEGQWCRTETGLPQGNKKHPGTVHLVLGNQPIKYNPNPKLLGVTLDEKLTFSEHINIIEKKAGKSLGILREIKGIGNIKTKFLIQVYNSIIGSIFLYASCIWQTGKEEHLKKLNAIQRKGLSICLGVSATASLEVLQVMAGVLPLDLRREEMAIRDIARLNSYSTKIPIRNKIDEWKNKETVDKFISPLGLMLQQAKNMKEETDISIDDIEPEYQFQGLQASKSPPEYWRTLGSSKNRTKEQEITGKNLILNKLNTVSPSTVVAFTDGSCQSNPGPCGAGAIVIFNNKEIELKQPVSKRGSILLAELVAIKLVLDYVSRIENKTLIEEVKIFSDSQTAIGILTLNWKIENNRSTSHEIISLIKCIQKHHGIRINFDWTPGHADVRGNEIADKLAKEAAKEANQIQKEAHITVTKQDIKTAARILVNKKWQHRWDNSDTGRFYYNFHQTVSNKSTFNYPDHKTAKIIRNLRSGYYLKNYQNKINQNIDPKCECGQLETVEHYLLFCENYEEARQKLIHEIYFNTGSLHIDLELLLSIEKNDNVSVSNETLMRLLGDFICVFKQADGSAYIEQGNTKVLATVYGPHEIRGSRAKLLLDRVLVNCQYSMATFSTGERKRRPRGDRKSQEMTMHLKQTFDAAIMTNLYPRSQIDIFVEVLQSDGGNYCASVNGATLALIDAGIPMKDFVCACSASFVNDNPIADINYLEESSGGPELIVATLPKSDQIVFLEQNSRLHEDNLSKVIDLAVKSCKDVYTVLDQTVRDHVSELSNSHGWDH</sequence>
<organism evidence="10 11">
    <name type="scientific">Mytilus edulis</name>
    <name type="common">Blue mussel</name>
    <dbReference type="NCBI Taxonomy" id="6550"/>
    <lineage>
        <taxon>Eukaryota</taxon>
        <taxon>Metazoa</taxon>
        <taxon>Spiralia</taxon>
        <taxon>Lophotrochozoa</taxon>
        <taxon>Mollusca</taxon>
        <taxon>Bivalvia</taxon>
        <taxon>Autobranchia</taxon>
        <taxon>Pteriomorphia</taxon>
        <taxon>Mytilida</taxon>
        <taxon>Mytiloidea</taxon>
        <taxon>Mytilidae</taxon>
        <taxon>Mytilinae</taxon>
        <taxon>Mytilus</taxon>
    </lineage>
</organism>
<evidence type="ECO:0000256" key="8">
    <source>
        <dbReference type="ARBA" id="ARBA00073078"/>
    </source>
</evidence>
<dbReference type="GO" id="GO:0004523">
    <property type="term" value="F:RNA-DNA hybrid ribonuclease activity"/>
    <property type="evidence" value="ECO:0007669"/>
    <property type="project" value="InterPro"/>
</dbReference>
<dbReference type="CDD" id="cd09276">
    <property type="entry name" value="Rnase_HI_RT_non_LTR"/>
    <property type="match status" value="1"/>
</dbReference>
<keyword evidence="4" id="KW-0963">Cytoplasm</keyword>
<dbReference type="InterPro" id="IPR027408">
    <property type="entry name" value="PNPase/RNase_PH_dom_sf"/>
</dbReference>
<reference evidence="10" key="1">
    <citation type="submission" date="2021-03" db="EMBL/GenBank/DDBJ databases">
        <authorList>
            <person name="Bekaert M."/>
        </authorList>
    </citation>
    <scope>NUCLEOTIDE SEQUENCE</scope>
</reference>
<dbReference type="GO" id="GO:0071051">
    <property type="term" value="P:poly(A)-dependent snoRNA 3'-end processing"/>
    <property type="evidence" value="ECO:0007669"/>
    <property type="project" value="TreeGrafter"/>
</dbReference>
<dbReference type="InterPro" id="IPR012337">
    <property type="entry name" value="RNaseH-like_sf"/>
</dbReference>
<dbReference type="CDD" id="cd11370">
    <property type="entry name" value="RNase_PH_RRP41"/>
    <property type="match status" value="1"/>
</dbReference>
<dbReference type="PROSITE" id="PS50879">
    <property type="entry name" value="RNASE_H_1"/>
    <property type="match status" value="1"/>
</dbReference>
<gene>
    <name evidence="10" type="ORF">MEDL_59410</name>
</gene>
<dbReference type="Gene3D" id="3.30.230.70">
    <property type="entry name" value="GHMP Kinase, N-terminal domain"/>
    <property type="match status" value="1"/>
</dbReference>
<evidence type="ECO:0000256" key="1">
    <source>
        <dbReference type="ARBA" id="ARBA00004496"/>
    </source>
</evidence>
<dbReference type="InterPro" id="IPR002156">
    <property type="entry name" value="RNaseH_domain"/>
</dbReference>
<dbReference type="EMBL" id="CAJPWZ010002906">
    <property type="protein sequence ID" value="CAG2247501.1"/>
    <property type="molecule type" value="Genomic_DNA"/>
</dbReference>
<dbReference type="InterPro" id="IPR036345">
    <property type="entry name" value="ExoRNase_PH_dom2_sf"/>
</dbReference>
<dbReference type="OrthoDB" id="6142323at2759"/>
<comment type="subcellular location">
    <subcellularLocation>
        <location evidence="1">Cytoplasm</location>
    </subcellularLocation>
    <subcellularLocation>
        <location evidence="2">Nucleus</location>
        <location evidence="2">Nucleolus</location>
    </subcellularLocation>
</comment>
<dbReference type="InterPro" id="IPR000477">
    <property type="entry name" value="RT_dom"/>
</dbReference>
<evidence type="ECO:0000313" key="10">
    <source>
        <dbReference type="EMBL" id="CAG2247501.1"/>
    </source>
</evidence>
<evidence type="ECO:0000256" key="2">
    <source>
        <dbReference type="ARBA" id="ARBA00004604"/>
    </source>
</evidence>
<dbReference type="PANTHER" id="PTHR11953">
    <property type="entry name" value="EXOSOME COMPLEX COMPONENT"/>
    <property type="match status" value="1"/>
</dbReference>
<dbReference type="PANTHER" id="PTHR11953:SF0">
    <property type="entry name" value="EXOSOME COMPLEX COMPONENT RRP41"/>
    <property type="match status" value="1"/>
</dbReference>
<evidence type="ECO:0000256" key="6">
    <source>
        <dbReference type="ARBA" id="ARBA00058393"/>
    </source>
</evidence>
<name>A0A8S3UXZ5_MYTED</name>
<evidence type="ECO:0000256" key="5">
    <source>
        <dbReference type="ARBA" id="ARBA00022835"/>
    </source>
</evidence>
<accession>A0A8S3UXZ5</accession>
<proteinExistence type="inferred from homology"/>
<dbReference type="InterPro" id="IPR001247">
    <property type="entry name" value="ExoRNase_PH_dom1"/>
</dbReference>
<dbReference type="InterPro" id="IPR020568">
    <property type="entry name" value="Ribosomal_Su5_D2-typ_SF"/>
</dbReference>
<dbReference type="GO" id="GO:0034475">
    <property type="term" value="P:U4 snRNA 3'-end processing"/>
    <property type="evidence" value="ECO:0007669"/>
    <property type="project" value="TreeGrafter"/>
</dbReference>